<evidence type="ECO:0000259" key="5">
    <source>
        <dbReference type="Pfam" id="PF15999"/>
    </source>
</evidence>
<dbReference type="OrthoDB" id="7998177at2759"/>
<dbReference type="GO" id="GO:0042302">
    <property type="term" value="F:structural constituent of cuticle"/>
    <property type="evidence" value="ECO:0007669"/>
    <property type="project" value="UniProtKB-UniRule"/>
</dbReference>
<dbReference type="InterPro" id="IPR031311">
    <property type="entry name" value="CHIT_BIND_RR_consensus"/>
</dbReference>
<organism evidence="6 7">
    <name type="scientific">Folsomia candida</name>
    <name type="common">Springtail</name>
    <dbReference type="NCBI Taxonomy" id="158441"/>
    <lineage>
        <taxon>Eukaryota</taxon>
        <taxon>Metazoa</taxon>
        <taxon>Ecdysozoa</taxon>
        <taxon>Arthropoda</taxon>
        <taxon>Hexapoda</taxon>
        <taxon>Collembola</taxon>
        <taxon>Entomobryomorpha</taxon>
        <taxon>Isotomoidea</taxon>
        <taxon>Isotomidae</taxon>
        <taxon>Proisotominae</taxon>
        <taxon>Folsomia</taxon>
    </lineage>
</organism>
<gene>
    <name evidence="6" type="ORF">Fcan01_15140</name>
</gene>
<reference evidence="6 7" key="1">
    <citation type="submission" date="2015-12" db="EMBL/GenBank/DDBJ databases">
        <title>The genome of Folsomia candida.</title>
        <authorList>
            <person name="Faddeeva A."/>
            <person name="Derks M.F."/>
            <person name="Anvar Y."/>
            <person name="Smit S."/>
            <person name="Van Straalen N."/>
            <person name="Roelofs D."/>
        </authorList>
    </citation>
    <scope>NUCLEOTIDE SEQUENCE [LARGE SCALE GENOMIC DNA]</scope>
    <source>
        <strain evidence="6 7">VU population</strain>
        <tissue evidence="6">Whole body</tissue>
    </source>
</reference>
<accession>A0A226DYJ9</accession>
<evidence type="ECO:0000256" key="3">
    <source>
        <dbReference type="SAM" id="MobiDB-lite"/>
    </source>
</evidence>
<dbReference type="OMA" id="AYTGEHR"/>
<dbReference type="EMBL" id="LNIX01000009">
    <property type="protein sequence ID" value="OXA50098.1"/>
    <property type="molecule type" value="Genomic_DNA"/>
</dbReference>
<dbReference type="Pfam" id="PF15999">
    <property type="entry name" value="DUF4774"/>
    <property type="match status" value="1"/>
</dbReference>
<proteinExistence type="predicted"/>
<dbReference type="PROSITE" id="PS00233">
    <property type="entry name" value="CHIT_BIND_RR_1"/>
    <property type="match status" value="1"/>
</dbReference>
<evidence type="ECO:0000313" key="6">
    <source>
        <dbReference type="EMBL" id="OXA50098.1"/>
    </source>
</evidence>
<dbReference type="InterPro" id="IPR031942">
    <property type="entry name" value="DUF4774"/>
</dbReference>
<dbReference type="Pfam" id="PF00379">
    <property type="entry name" value="Chitin_bind_4"/>
    <property type="match status" value="1"/>
</dbReference>
<sequence length="387" mass="40685">MIKFPKYLVVLLLVASASLSACLEEETPQGNKRTPRRALPSVSGDHYSEVLSDGTYKYAYTGEHRYVAERRLADGSIEGESLFVRPDGVPVKVHYFADKDGYRPKTEVLYKERLGAVHTRTVVPSNVVREIVVPGVREVVVPRPGPSVVLAPPTTGHNSVNVNGGVGVGYRSGGGDINVNTWGGGPSVRSGGGSGTSDINVNTHGGDVAAASPSVTAIVGPGGQAIVRPEAHARTSGANKYFRSASSGSGDVAIANPHTTAIVGPGGSVLVEPKASAFVGGQPEVVREVHHHTQSVVRAPTQVERVVERVAVPVHQPPTYGGGYVYEAPRPATVVVPHPPPSVAVRSSGVLLVPPSSRYSYSYGYSAPDPKHPQRDNSAYVNVNVNH</sequence>
<feature type="chain" id="PRO_5012736829" evidence="4">
    <location>
        <begin position="21"/>
        <end position="387"/>
    </location>
</feature>
<keyword evidence="1 2" id="KW-0193">Cuticle</keyword>
<dbReference type="PROSITE" id="PS51155">
    <property type="entry name" value="CHIT_BIND_RR_2"/>
    <property type="match status" value="1"/>
</dbReference>
<dbReference type="PROSITE" id="PS51257">
    <property type="entry name" value="PROKAR_LIPOPROTEIN"/>
    <property type="match status" value="1"/>
</dbReference>
<name>A0A226DYJ9_FOLCA</name>
<feature type="region of interest" description="Disordered" evidence="3">
    <location>
        <begin position="24"/>
        <end position="44"/>
    </location>
</feature>
<dbReference type="Proteomes" id="UP000198287">
    <property type="component" value="Unassembled WGS sequence"/>
</dbReference>
<evidence type="ECO:0000256" key="4">
    <source>
        <dbReference type="SAM" id="SignalP"/>
    </source>
</evidence>
<evidence type="ECO:0000256" key="1">
    <source>
        <dbReference type="ARBA" id="ARBA00022460"/>
    </source>
</evidence>
<protein>
    <submittedName>
        <fullName evidence="6">Cuticle protein 6</fullName>
    </submittedName>
</protein>
<evidence type="ECO:0000256" key="2">
    <source>
        <dbReference type="PROSITE-ProRule" id="PRU00497"/>
    </source>
</evidence>
<keyword evidence="4" id="KW-0732">Signal</keyword>
<evidence type="ECO:0000313" key="7">
    <source>
        <dbReference type="Proteomes" id="UP000198287"/>
    </source>
</evidence>
<feature type="domain" description="DUF4774" evidence="5">
    <location>
        <begin position="247"/>
        <end position="285"/>
    </location>
</feature>
<comment type="caution">
    <text evidence="6">The sequence shown here is derived from an EMBL/GenBank/DDBJ whole genome shotgun (WGS) entry which is preliminary data.</text>
</comment>
<dbReference type="InterPro" id="IPR000618">
    <property type="entry name" value="Insect_cuticle"/>
</dbReference>
<feature type="signal peptide" evidence="4">
    <location>
        <begin position="1"/>
        <end position="20"/>
    </location>
</feature>
<keyword evidence="7" id="KW-1185">Reference proteome</keyword>
<dbReference type="AlphaFoldDB" id="A0A226DYJ9"/>